<dbReference type="GO" id="GO:0016197">
    <property type="term" value="P:endosomal transport"/>
    <property type="evidence" value="ECO:0000318"/>
    <property type="project" value="GO_Central"/>
</dbReference>
<evidence type="ECO:0000259" key="4">
    <source>
        <dbReference type="Pfam" id="PF04841"/>
    </source>
</evidence>
<dbReference type="FunFam" id="1.10.150.780:FF:000001">
    <property type="entry name" value="Vacuolar protein sorting-associated protein 16 homolog"/>
    <property type="match status" value="1"/>
</dbReference>
<dbReference type="EMBL" id="LFYR01000749">
    <property type="protein sequence ID" value="KMZ69773.1"/>
    <property type="molecule type" value="Genomic_DNA"/>
</dbReference>
<dbReference type="Proteomes" id="UP000036987">
    <property type="component" value="Unassembled WGS sequence"/>
</dbReference>
<evidence type="ECO:0000256" key="1">
    <source>
        <dbReference type="ARBA" id="ARBA00009250"/>
    </source>
</evidence>
<comment type="caution">
    <text evidence="5">The sequence shown here is derived from an EMBL/GenBank/DDBJ whole genome shotgun (WGS) entry which is preliminary data.</text>
</comment>
<organism evidence="5 6">
    <name type="scientific">Zostera marina</name>
    <name type="common">Eelgrass</name>
    <dbReference type="NCBI Taxonomy" id="29655"/>
    <lineage>
        <taxon>Eukaryota</taxon>
        <taxon>Viridiplantae</taxon>
        <taxon>Streptophyta</taxon>
        <taxon>Embryophyta</taxon>
        <taxon>Tracheophyta</taxon>
        <taxon>Spermatophyta</taxon>
        <taxon>Magnoliopsida</taxon>
        <taxon>Liliopsida</taxon>
        <taxon>Zosteraceae</taxon>
        <taxon>Zostera</taxon>
    </lineage>
</organism>
<dbReference type="GO" id="GO:0030897">
    <property type="term" value="C:HOPS complex"/>
    <property type="evidence" value="ECO:0000318"/>
    <property type="project" value="GO_Central"/>
</dbReference>
<dbReference type="Pfam" id="PF04840">
    <property type="entry name" value="Vps16_C"/>
    <property type="match status" value="1"/>
</dbReference>
<dbReference type="GO" id="GO:0005774">
    <property type="term" value="C:vacuolar membrane"/>
    <property type="evidence" value="ECO:0007669"/>
    <property type="project" value="UniProtKB-SubCell"/>
</dbReference>
<name>A0A0K9PL38_ZOSMR</name>
<dbReference type="GO" id="GO:0005768">
    <property type="term" value="C:endosome"/>
    <property type="evidence" value="ECO:0000318"/>
    <property type="project" value="GO_Central"/>
</dbReference>
<dbReference type="PANTHER" id="PTHR12811:SF0">
    <property type="entry name" value="VACUOLAR PROTEIN SORTING-ASSOCIATED PROTEIN 16 HOMOLOG"/>
    <property type="match status" value="1"/>
</dbReference>
<accession>A0A0K9PL38</accession>
<dbReference type="STRING" id="29655.A0A0K9PL38"/>
<comment type="subcellular location">
    <subcellularLocation>
        <location evidence="2">Vacuole membrane</location>
        <topology evidence="2">Peripheral membrane protein</topology>
    </subcellularLocation>
</comment>
<dbReference type="InterPro" id="IPR006925">
    <property type="entry name" value="Vps16_C"/>
</dbReference>
<keyword evidence="2" id="KW-0472">Membrane</keyword>
<evidence type="ECO:0000313" key="5">
    <source>
        <dbReference type="EMBL" id="KMZ69773.1"/>
    </source>
</evidence>
<feature type="domain" description="Vps16 C-terminal" evidence="3">
    <location>
        <begin position="513"/>
        <end position="824"/>
    </location>
</feature>
<evidence type="ECO:0000256" key="2">
    <source>
        <dbReference type="PIRNR" id="PIRNR007949"/>
    </source>
</evidence>
<dbReference type="GO" id="GO:0042144">
    <property type="term" value="P:vacuole fusion, non-autophagic"/>
    <property type="evidence" value="ECO:0000318"/>
    <property type="project" value="GO_Central"/>
</dbReference>
<dbReference type="PANTHER" id="PTHR12811">
    <property type="entry name" value="VACUOLAR PROTEIN SORTING VPS16"/>
    <property type="match status" value="1"/>
</dbReference>
<comment type="similarity">
    <text evidence="1 2">Belongs to the VPS16 family.</text>
</comment>
<sequence length="850" mass="95378">MASSAATVSIAAEWQLLYNRYYRKPEIYSLQWGRMTIDLRRHRVACAPFGGPIAAIRDDSKIVQLYAESARRKLQIFTSSGVLLSSVVWDRPGGRLVGMAWTDDHVLVCVVQNGKVYRYDIHAKPLPEFEIGTECFEQGILECAFWGNGLVVITEGNLVFCVPDFRETEPKVVRFADPEIDDPPLCVAVIEPKYTMSGNVEVLLGAGDGVLVVEEDGVQRLGEGVGPLQKMAVSQNGKYLASFTHDGRLLVIPTDFSKIMFEYSCESALPPEQLAWCGMDSVLLYWDETLLMVGPSGDPVSYTYDDSIVLIPECDGVRILSSTSMEFLQRVPDSTVSIFQIASTLPAALLYDALEHFDRRSAKADENLRLIRSSLPEAVQTCIDAAGHEFEHSRQHTLLKAASYGQAFCSQIHRDRFHEMCKTLRVLNAVRNPGIGIPLTIHQYKLLTAPVLIARLINAHQHFLALRITEYLGLNKEVVIMHWACAKITSSSAVIDEDLLKILVDKLKLWKGVSYAAVAKHADNNGRRKLAAMLVDQEPRSSKQVPLLLSIEEDNTALVKAIDSGDTDLIYLVLFRIWHKKKNATRDFFEMIQGMPLARDLFIVYTRSYDHESLKNFFLLSGQLQDVAFLLLKESWKLGVNPLASKGSPLHGPRIRVIEKARDLFRETREHTFESKAADEHQKLLRVQHGLEVSTKQAIFVDSSISDTIRTCIVLGKHQDAMKVRTEFKVSEKRWYWLKVFALATINDWETLERFSKDKKPPTGYKPFVEACIDGGQKSEALKYIPKLTDLREKAEAYERIGMAKEAADAASESNDGELLGRLKLTFGQNAAAGSIFDTLRDRLSFPGVS</sequence>
<dbReference type="AlphaFoldDB" id="A0A0K9PL38"/>
<dbReference type="Gene3D" id="1.10.150.780">
    <property type="entry name" value="Vps16, C-terminal region"/>
    <property type="match status" value="1"/>
</dbReference>
<dbReference type="InterPro" id="IPR036322">
    <property type="entry name" value="WD40_repeat_dom_sf"/>
</dbReference>
<dbReference type="SUPFAM" id="SSF50978">
    <property type="entry name" value="WD40 repeat-like"/>
    <property type="match status" value="1"/>
</dbReference>
<dbReference type="GO" id="GO:0006886">
    <property type="term" value="P:intracellular protein transport"/>
    <property type="evidence" value="ECO:0007669"/>
    <property type="project" value="InterPro"/>
</dbReference>
<dbReference type="InterPro" id="IPR016534">
    <property type="entry name" value="VPS16"/>
</dbReference>
<dbReference type="InterPro" id="IPR006926">
    <property type="entry name" value="Vps16_N"/>
</dbReference>
<evidence type="ECO:0000259" key="3">
    <source>
        <dbReference type="Pfam" id="PF04840"/>
    </source>
</evidence>
<dbReference type="OrthoDB" id="1792at2759"/>
<protein>
    <recommendedName>
        <fullName evidence="2">Protein VACUOLELESS1</fullName>
    </recommendedName>
</protein>
<feature type="domain" description="Vps16 N-terminal" evidence="4">
    <location>
        <begin position="12"/>
        <end position="416"/>
    </location>
</feature>
<proteinExistence type="inferred from homology"/>
<gene>
    <name evidence="5" type="ORF">ZOSMA_207G00150</name>
</gene>
<reference evidence="6" key="1">
    <citation type="journal article" date="2016" name="Nature">
        <title>The genome of the seagrass Zostera marina reveals angiosperm adaptation to the sea.</title>
        <authorList>
            <person name="Olsen J.L."/>
            <person name="Rouze P."/>
            <person name="Verhelst B."/>
            <person name="Lin Y.-C."/>
            <person name="Bayer T."/>
            <person name="Collen J."/>
            <person name="Dattolo E."/>
            <person name="De Paoli E."/>
            <person name="Dittami S."/>
            <person name="Maumus F."/>
            <person name="Michel G."/>
            <person name="Kersting A."/>
            <person name="Lauritano C."/>
            <person name="Lohaus R."/>
            <person name="Toepel M."/>
            <person name="Tonon T."/>
            <person name="Vanneste K."/>
            <person name="Amirebrahimi M."/>
            <person name="Brakel J."/>
            <person name="Bostroem C."/>
            <person name="Chovatia M."/>
            <person name="Grimwood J."/>
            <person name="Jenkins J.W."/>
            <person name="Jueterbock A."/>
            <person name="Mraz A."/>
            <person name="Stam W.T."/>
            <person name="Tice H."/>
            <person name="Bornberg-Bauer E."/>
            <person name="Green P.J."/>
            <person name="Pearson G.A."/>
            <person name="Procaccini G."/>
            <person name="Duarte C.M."/>
            <person name="Schmutz J."/>
            <person name="Reusch T.B.H."/>
            <person name="Van de Peer Y."/>
        </authorList>
    </citation>
    <scope>NUCLEOTIDE SEQUENCE [LARGE SCALE GENOMIC DNA]</scope>
    <source>
        <strain evidence="6">cv. Finnish</strain>
    </source>
</reference>
<dbReference type="PIRSF" id="PIRSF007949">
    <property type="entry name" value="VPS16"/>
    <property type="match status" value="1"/>
</dbReference>
<evidence type="ECO:0000313" key="6">
    <source>
        <dbReference type="Proteomes" id="UP000036987"/>
    </source>
</evidence>
<keyword evidence="2" id="KW-0926">Vacuole</keyword>
<dbReference type="Pfam" id="PF04841">
    <property type="entry name" value="Vps16_N"/>
    <property type="match status" value="1"/>
</dbReference>
<dbReference type="OMA" id="WCGDDCL"/>
<keyword evidence="6" id="KW-1185">Reference proteome</keyword>
<dbReference type="GO" id="GO:0003779">
    <property type="term" value="F:actin binding"/>
    <property type="evidence" value="ECO:0000318"/>
    <property type="project" value="GO_Central"/>
</dbReference>
<dbReference type="InterPro" id="IPR038132">
    <property type="entry name" value="Vps16_C_sf"/>
</dbReference>
<comment type="function">
    <text evidence="2">Required for vacuole biogenesis and vacuole enlargment in dividing and expanding cells. Involved in the docking or fusion of prevacuolar vesicles.</text>
</comment>